<dbReference type="RefSeq" id="WP_369269314.1">
    <property type="nucleotide sequence ID" value="NZ_CP163432.1"/>
</dbReference>
<dbReference type="InterPro" id="IPR016181">
    <property type="entry name" value="Acyl_CoA_acyltransferase"/>
</dbReference>
<proteinExistence type="predicted"/>
<feature type="domain" description="N-acetyltransferase" evidence="2">
    <location>
        <begin position="19"/>
        <end position="158"/>
    </location>
</feature>
<evidence type="ECO:0000313" key="3">
    <source>
        <dbReference type="EMBL" id="XDQ08866.1"/>
    </source>
</evidence>
<protein>
    <submittedName>
        <fullName evidence="3">GNAT family N-acetyltransferase</fullName>
        <ecNumber evidence="3">2.3.-.-</ecNumber>
    </submittedName>
</protein>
<dbReference type="CDD" id="cd04301">
    <property type="entry name" value="NAT_SF"/>
    <property type="match status" value="1"/>
</dbReference>
<reference evidence="3" key="1">
    <citation type="submission" date="2024-07" db="EMBL/GenBank/DDBJ databases">
        <authorList>
            <person name="Yu S.T."/>
        </authorList>
    </citation>
    <scope>NUCLEOTIDE SEQUENCE</scope>
    <source>
        <strain evidence="3">R11</strain>
    </source>
</reference>
<evidence type="ECO:0000259" key="2">
    <source>
        <dbReference type="PROSITE" id="PS51186"/>
    </source>
</evidence>
<name>A0AB39MRD6_9ACTN</name>
<dbReference type="AlphaFoldDB" id="A0AB39MRD6"/>
<dbReference type="PANTHER" id="PTHR13947">
    <property type="entry name" value="GNAT FAMILY N-ACETYLTRANSFERASE"/>
    <property type="match status" value="1"/>
</dbReference>
<dbReference type="EC" id="2.3.-.-" evidence="3"/>
<dbReference type="Gene3D" id="3.40.630.30">
    <property type="match status" value="1"/>
</dbReference>
<evidence type="ECO:0000256" key="1">
    <source>
        <dbReference type="ARBA" id="ARBA00022679"/>
    </source>
</evidence>
<dbReference type="SUPFAM" id="SSF55729">
    <property type="entry name" value="Acyl-CoA N-acyltransferases (Nat)"/>
    <property type="match status" value="1"/>
</dbReference>
<keyword evidence="1 3" id="KW-0808">Transferase</keyword>
<sequence length="278" mass="29602">MHVNLISSVPGKLAESVSRVIRAAYSAGDLVPGLPTADGARVPTGELLDDVAAGQLLWVAELSGRVVGTVRAVRSSPQVWEVRRLAVSPSCRGTGAARRLLRQLEAEALARGVSRVALDAVVERGNPAFYARVGYRTVRHFPAGDKPLSEVRMERDPRAVPTPVAHDAAPAGPGLLLDWRTAPGGTVCRPRLLSGDEVPAAGTVSSLGADFWPSADAAQLPLVHDTLVREGRPTGNGEVFFDRPASQVAAFRTPRQAHPELLAWWRSPIARHQAAVGR</sequence>
<dbReference type="EMBL" id="CP163432">
    <property type="protein sequence ID" value="XDQ08866.1"/>
    <property type="molecule type" value="Genomic_DNA"/>
</dbReference>
<dbReference type="Pfam" id="PF00583">
    <property type="entry name" value="Acetyltransf_1"/>
    <property type="match status" value="1"/>
</dbReference>
<dbReference type="PANTHER" id="PTHR13947:SF37">
    <property type="entry name" value="LD18367P"/>
    <property type="match status" value="1"/>
</dbReference>
<dbReference type="InterPro" id="IPR000182">
    <property type="entry name" value="GNAT_dom"/>
</dbReference>
<dbReference type="InterPro" id="IPR050769">
    <property type="entry name" value="NAT_camello-type"/>
</dbReference>
<accession>A0AB39MRD6</accession>
<organism evidence="3">
    <name type="scientific">Streptomyces sp. R11</name>
    <dbReference type="NCBI Taxonomy" id="3238625"/>
    <lineage>
        <taxon>Bacteria</taxon>
        <taxon>Bacillati</taxon>
        <taxon>Actinomycetota</taxon>
        <taxon>Actinomycetes</taxon>
        <taxon>Kitasatosporales</taxon>
        <taxon>Streptomycetaceae</taxon>
        <taxon>Streptomyces</taxon>
    </lineage>
</organism>
<dbReference type="PROSITE" id="PS51186">
    <property type="entry name" value="GNAT"/>
    <property type="match status" value="1"/>
</dbReference>
<gene>
    <name evidence="3" type="ORF">AB5J55_04005</name>
</gene>
<keyword evidence="3" id="KW-0012">Acyltransferase</keyword>
<dbReference type="GO" id="GO:0008080">
    <property type="term" value="F:N-acetyltransferase activity"/>
    <property type="evidence" value="ECO:0007669"/>
    <property type="project" value="InterPro"/>
</dbReference>